<organism evidence="2 3">
    <name type="scientific">Eleusine coracana subsp. coracana</name>
    <dbReference type="NCBI Taxonomy" id="191504"/>
    <lineage>
        <taxon>Eukaryota</taxon>
        <taxon>Viridiplantae</taxon>
        <taxon>Streptophyta</taxon>
        <taxon>Embryophyta</taxon>
        <taxon>Tracheophyta</taxon>
        <taxon>Spermatophyta</taxon>
        <taxon>Magnoliopsida</taxon>
        <taxon>Liliopsida</taxon>
        <taxon>Poales</taxon>
        <taxon>Poaceae</taxon>
        <taxon>PACMAD clade</taxon>
        <taxon>Chloridoideae</taxon>
        <taxon>Cynodonteae</taxon>
        <taxon>Eleusininae</taxon>
        <taxon>Eleusine</taxon>
    </lineage>
</organism>
<keyword evidence="3" id="KW-1185">Reference proteome</keyword>
<accession>A0AAV5EP57</accession>
<proteinExistence type="predicted"/>
<reference evidence="2" key="1">
    <citation type="journal article" date="2018" name="DNA Res.">
        <title>Multiple hybrid de novo genome assembly of finger millet, an orphan allotetraploid crop.</title>
        <authorList>
            <person name="Hatakeyama M."/>
            <person name="Aluri S."/>
            <person name="Balachadran M.T."/>
            <person name="Sivarajan S.R."/>
            <person name="Patrignani A."/>
            <person name="Gruter S."/>
            <person name="Poveda L."/>
            <person name="Shimizu-Inatsugi R."/>
            <person name="Baeten J."/>
            <person name="Francoijs K.J."/>
            <person name="Nataraja K.N."/>
            <person name="Reddy Y.A.N."/>
            <person name="Phadnis S."/>
            <person name="Ravikumar R.L."/>
            <person name="Schlapbach R."/>
            <person name="Sreeman S.M."/>
            <person name="Shimizu K.K."/>
        </authorList>
    </citation>
    <scope>NUCLEOTIDE SEQUENCE</scope>
</reference>
<comment type="caution">
    <text evidence="2">The sequence shown here is derived from an EMBL/GenBank/DDBJ whole genome shotgun (WGS) entry which is preliminary data.</text>
</comment>
<dbReference type="EMBL" id="BQKI01000076">
    <property type="protein sequence ID" value="GJN24187.1"/>
    <property type="molecule type" value="Genomic_DNA"/>
</dbReference>
<feature type="compositionally biased region" description="Basic and acidic residues" evidence="1">
    <location>
        <begin position="25"/>
        <end position="40"/>
    </location>
</feature>
<evidence type="ECO:0000256" key="1">
    <source>
        <dbReference type="SAM" id="MobiDB-lite"/>
    </source>
</evidence>
<gene>
    <name evidence="2" type="primary">gb11915</name>
    <name evidence="2" type="ORF">PR202_gb11915</name>
</gene>
<evidence type="ECO:0000313" key="3">
    <source>
        <dbReference type="Proteomes" id="UP001054889"/>
    </source>
</evidence>
<protein>
    <submittedName>
        <fullName evidence="2">Uncharacterized protein</fullName>
    </submittedName>
</protein>
<evidence type="ECO:0000313" key="2">
    <source>
        <dbReference type="EMBL" id="GJN24187.1"/>
    </source>
</evidence>
<dbReference type="AlphaFoldDB" id="A0AAV5EP57"/>
<sequence>MAAMEDDGGGGAGGHRVTGAATQDEQEHQCRTKAKGKEVAHGGGAGRSSCGAGGSGLSNSVDDRTKPTPVVTRSGEHVSAKPIIFLQSVLDGLVPLH</sequence>
<dbReference type="Proteomes" id="UP001054889">
    <property type="component" value="Unassembled WGS sequence"/>
</dbReference>
<reference evidence="2" key="2">
    <citation type="submission" date="2021-12" db="EMBL/GenBank/DDBJ databases">
        <title>Resequencing data analysis of finger millet.</title>
        <authorList>
            <person name="Hatakeyama M."/>
            <person name="Aluri S."/>
            <person name="Balachadran M.T."/>
            <person name="Sivarajan S.R."/>
            <person name="Poveda L."/>
            <person name="Shimizu-Inatsugi R."/>
            <person name="Schlapbach R."/>
            <person name="Sreeman S.M."/>
            <person name="Shimizu K.K."/>
        </authorList>
    </citation>
    <scope>NUCLEOTIDE SEQUENCE</scope>
</reference>
<feature type="region of interest" description="Disordered" evidence="1">
    <location>
        <begin position="1"/>
        <end position="74"/>
    </location>
</feature>
<name>A0AAV5EP57_ELECO</name>
<feature type="compositionally biased region" description="Gly residues" evidence="1">
    <location>
        <begin position="41"/>
        <end position="56"/>
    </location>
</feature>